<keyword evidence="1 3" id="KW-0378">Hydrolase</keyword>
<accession>A0ABW8AE53</accession>
<dbReference type="EC" id="3.2.1.-" evidence="7"/>
<organism evidence="7 8">
    <name type="scientific">Nonomuraea indica</name>
    <dbReference type="NCBI Taxonomy" id="1581193"/>
    <lineage>
        <taxon>Bacteria</taxon>
        <taxon>Bacillati</taxon>
        <taxon>Actinomycetota</taxon>
        <taxon>Actinomycetes</taxon>
        <taxon>Streptosporangiales</taxon>
        <taxon>Streptosporangiaceae</taxon>
        <taxon>Nonomuraea</taxon>
    </lineage>
</organism>
<keyword evidence="8" id="KW-1185">Reference proteome</keyword>
<dbReference type="EMBL" id="JBITMB010000010">
    <property type="protein sequence ID" value="MFI7444893.1"/>
    <property type="molecule type" value="Genomic_DNA"/>
</dbReference>
<protein>
    <submittedName>
        <fullName evidence="7">Glycoside hydrolase family 5 protein</fullName>
        <ecNumber evidence="7">3.2.1.-</ecNumber>
    </submittedName>
</protein>
<sequence>MRARAVLAALTTALIGLVMVDQPAPVSAAVNAASSGELPVSWSAPLSTRGRHIVDADGNRFKLQSANWHGSSGTWTGSGDAEDPANNFAQETGHRAPLGLDRSPIDTLMLDFHSLGINSIRLPFSNEMIRDRRPITGLTANPRFNGLTPLQAYDLIVETLTKSGFAVILNNHTTTTRWCCGLDGNERWNSGQSTETFVDDWVFMAERYKDNKRVVGVDLRNEVRRDTWNNPNWGWGDGHDWAAAAQEAGERIQLEANPDLLIIIEGINWMGIPSDLFWHDRPHLKPVKDLSHTFPVSHKLVYAVHFYGYTGPQHTGATGPGETHDARYRELSRTDLFAEYDKAAGYVADTPDRHYTAPIWLSEFGVGKEATGQDKTWFANTVDWLIEHDANFAYWPMIGFQEDDKGNTWGLLRYSTTGAVRKVFDADDWRGPLWKRLITAKGSAGQVAPVRTWSQLRAEHRDHIASIRLRAAGDWDHGNRKAVCPDDQRLVGITHFDHYALCTDAGAANLWQSGPTTKVTSENVTEDWANGFTKYQCPTGQFMIGYALSGNAVSSVLCAPARLPLAGAGRTVWDDRYDNRPPSGEGGDWAIGNTEAQCESDEYAAGIAFSYRSGRRGTPDALYCRKLP</sequence>
<feature type="signal peptide" evidence="5">
    <location>
        <begin position="1"/>
        <end position="28"/>
    </location>
</feature>
<dbReference type="PANTHER" id="PTHR31263:SF0">
    <property type="entry name" value="CELLULASE FAMILY PROTEIN (AFU_ORTHOLOGUE AFUA_5G14560)"/>
    <property type="match status" value="1"/>
</dbReference>
<feature type="chain" id="PRO_5045538166" evidence="5">
    <location>
        <begin position="29"/>
        <end position="628"/>
    </location>
</feature>
<dbReference type="InterPro" id="IPR017853">
    <property type="entry name" value="GH"/>
</dbReference>
<dbReference type="SUPFAM" id="SSF51445">
    <property type="entry name" value="(Trans)glycosidases"/>
    <property type="match status" value="1"/>
</dbReference>
<evidence type="ECO:0000259" key="6">
    <source>
        <dbReference type="Pfam" id="PF00150"/>
    </source>
</evidence>
<evidence type="ECO:0000313" key="7">
    <source>
        <dbReference type="EMBL" id="MFI7444893.1"/>
    </source>
</evidence>
<gene>
    <name evidence="7" type="ORF">ACIBP5_33380</name>
</gene>
<dbReference type="Proteomes" id="UP001612928">
    <property type="component" value="Unassembled WGS sequence"/>
</dbReference>
<dbReference type="PANTHER" id="PTHR31263">
    <property type="entry name" value="CELLULASE FAMILY PROTEIN (AFU_ORTHOLOGUE AFUA_5G14560)"/>
    <property type="match status" value="1"/>
</dbReference>
<reference evidence="7 8" key="1">
    <citation type="submission" date="2024-10" db="EMBL/GenBank/DDBJ databases">
        <title>The Natural Products Discovery Center: Release of the First 8490 Sequenced Strains for Exploring Actinobacteria Biosynthetic Diversity.</title>
        <authorList>
            <person name="Kalkreuter E."/>
            <person name="Kautsar S.A."/>
            <person name="Yang D."/>
            <person name="Bader C.D."/>
            <person name="Teijaro C.N."/>
            <person name="Fluegel L."/>
            <person name="Davis C.M."/>
            <person name="Simpson J.R."/>
            <person name="Lauterbach L."/>
            <person name="Steele A.D."/>
            <person name="Gui C."/>
            <person name="Meng S."/>
            <person name="Li G."/>
            <person name="Viehrig K."/>
            <person name="Ye F."/>
            <person name="Su P."/>
            <person name="Kiefer A.F."/>
            <person name="Nichols A."/>
            <person name="Cepeda A.J."/>
            <person name="Yan W."/>
            <person name="Fan B."/>
            <person name="Jiang Y."/>
            <person name="Adhikari A."/>
            <person name="Zheng C.-J."/>
            <person name="Schuster L."/>
            <person name="Cowan T.M."/>
            <person name="Smanski M.J."/>
            <person name="Chevrette M.G."/>
            <person name="De Carvalho L.P.S."/>
            <person name="Shen B."/>
        </authorList>
    </citation>
    <scope>NUCLEOTIDE SEQUENCE [LARGE SCALE GENOMIC DNA]</scope>
    <source>
        <strain evidence="7 8">NPDC049503</strain>
    </source>
</reference>
<comment type="similarity">
    <text evidence="3">Belongs to the glycosyl hydrolase 5 (cellulase A) family.</text>
</comment>
<feature type="region of interest" description="Disordered" evidence="4">
    <location>
        <begin position="72"/>
        <end position="96"/>
    </location>
</feature>
<evidence type="ECO:0000256" key="2">
    <source>
        <dbReference type="ARBA" id="ARBA00023295"/>
    </source>
</evidence>
<dbReference type="RefSeq" id="WP_397025224.1">
    <property type="nucleotide sequence ID" value="NZ_JBITMB010000010.1"/>
</dbReference>
<dbReference type="Pfam" id="PF00150">
    <property type="entry name" value="Cellulase"/>
    <property type="match status" value="1"/>
</dbReference>
<evidence type="ECO:0000256" key="1">
    <source>
        <dbReference type="ARBA" id="ARBA00022801"/>
    </source>
</evidence>
<dbReference type="InterPro" id="IPR001547">
    <property type="entry name" value="Glyco_hydro_5"/>
</dbReference>
<dbReference type="Gene3D" id="3.20.20.80">
    <property type="entry name" value="Glycosidases"/>
    <property type="match status" value="1"/>
</dbReference>
<evidence type="ECO:0000313" key="8">
    <source>
        <dbReference type="Proteomes" id="UP001612928"/>
    </source>
</evidence>
<comment type="caution">
    <text evidence="7">The sequence shown here is derived from an EMBL/GenBank/DDBJ whole genome shotgun (WGS) entry which is preliminary data.</text>
</comment>
<evidence type="ECO:0000256" key="4">
    <source>
        <dbReference type="SAM" id="MobiDB-lite"/>
    </source>
</evidence>
<evidence type="ECO:0000256" key="5">
    <source>
        <dbReference type="SAM" id="SignalP"/>
    </source>
</evidence>
<keyword evidence="5" id="KW-0732">Signal</keyword>
<name>A0ABW8AE53_9ACTN</name>
<keyword evidence="2 3" id="KW-0326">Glycosidase</keyword>
<feature type="domain" description="Glycoside hydrolase family 5" evidence="6">
    <location>
        <begin position="98"/>
        <end position="397"/>
    </location>
</feature>
<proteinExistence type="inferred from homology"/>
<evidence type="ECO:0000256" key="3">
    <source>
        <dbReference type="RuleBase" id="RU361153"/>
    </source>
</evidence>
<dbReference type="GO" id="GO:0016798">
    <property type="term" value="F:hydrolase activity, acting on glycosyl bonds"/>
    <property type="evidence" value="ECO:0007669"/>
    <property type="project" value="UniProtKB-KW"/>
</dbReference>